<dbReference type="PANTHER" id="PTHR34567">
    <property type="entry name" value="FK506-BINDING-LIKE PROTEIN"/>
    <property type="match status" value="1"/>
</dbReference>
<name>A0ABQ9BBX5_9ROSI</name>
<gene>
    <name evidence="2" type="ORF">OIU77_029708</name>
</gene>
<comment type="caution">
    <text evidence="2">The sequence shown here is derived from an EMBL/GenBank/DDBJ whole genome shotgun (WGS) entry which is preliminary data.</text>
</comment>
<evidence type="ECO:0000313" key="3">
    <source>
        <dbReference type="Proteomes" id="UP001141253"/>
    </source>
</evidence>
<accession>A0ABQ9BBX5</accession>
<dbReference type="PANTHER" id="PTHR34567:SF3">
    <property type="entry name" value="FK506-BINDING-LIKE PROTEIN"/>
    <property type="match status" value="1"/>
</dbReference>
<organism evidence="2 3">
    <name type="scientific">Salix suchowensis</name>
    <dbReference type="NCBI Taxonomy" id="1278906"/>
    <lineage>
        <taxon>Eukaryota</taxon>
        <taxon>Viridiplantae</taxon>
        <taxon>Streptophyta</taxon>
        <taxon>Embryophyta</taxon>
        <taxon>Tracheophyta</taxon>
        <taxon>Spermatophyta</taxon>
        <taxon>Magnoliopsida</taxon>
        <taxon>eudicotyledons</taxon>
        <taxon>Gunneridae</taxon>
        <taxon>Pentapetalae</taxon>
        <taxon>rosids</taxon>
        <taxon>fabids</taxon>
        <taxon>Malpighiales</taxon>
        <taxon>Salicaceae</taxon>
        <taxon>Saliceae</taxon>
        <taxon>Salix</taxon>
    </lineage>
</organism>
<keyword evidence="3" id="KW-1185">Reference proteome</keyword>
<feature type="region of interest" description="Disordered" evidence="1">
    <location>
        <begin position="180"/>
        <end position="206"/>
    </location>
</feature>
<evidence type="ECO:0000256" key="1">
    <source>
        <dbReference type="SAM" id="MobiDB-lite"/>
    </source>
</evidence>
<proteinExistence type="predicted"/>
<dbReference type="EMBL" id="JAPFFI010000009">
    <property type="protein sequence ID" value="KAJ6380861.1"/>
    <property type="molecule type" value="Genomic_DNA"/>
</dbReference>
<reference evidence="2" key="1">
    <citation type="submission" date="2022-10" db="EMBL/GenBank/DDBJ databases">
        <authorList>
            <person name="Hyden B.L."/>
            <person name="Feng K."/>
            <person name="Yates T."/>
            <person name="Jawdy S."/>
            <person name="Smart L.B."/>
            <person name="Muchero W."/>
        </authorList>
    </citation>
    <scope>NUCLEOTIDE SEQUENCE</scope>
    <source>
        <tissue evidence="2">Shoot tip</tissue>
    </source>
</reference>
<feature type="compositionally biased region" description="Basic and acidic residues" evidence="1">
    <location>
        <begin position="182"/>
        <end position="192"/>
    </location>
</feature>
<sequence>MNNRRRHRGEFYQHQEVQGMTRSRSRKPPPHGSWQPTVPSWEKRFCYSAGSIPWKKLLETKKLMYLYENVVKWNDSAGEEAFHNAKKRFWAQINGLPCNLSLPGPDIYIDEIDWNSSVDPELLLDLEREPKDHDEISKGEGVVIIGSSILLNQSFSCAGWGGAEEEFQKVPDSAFDPGPGDFNHKVTNDENPRGSNATHPNEAMNDDGWNCWNDSFARGDNEWDGNNDRKNVNDGNGGDWGAWDVHNQSTEGTGWQMSSYKSSRFHGDEISNGSWIMEAWKREEEGKLCFLTAPFGRDYVQASGTP</sequence>
<dbReference type="Proteomes" id="UP001141253">
    <property type="component" value="Chromosome 6"/>
</dbReference>
<evidence type="ECO:0000313" key="2">
    <source>
        <dbReference type="EMBL" id="KAJ6380861.1"/>
    </source>
</evidence>
<protein>
    <submittedName>
        <fullName evidence="2">Uncharacterized protein</fullName>
    </submittedName>
</protein>
<feature type="region of interest" description="Disordered" evidence="1">
    <location>
        <begin position="1"/>
        <end position="36"/>
    </location>
</feature>
<reference evidence="2" key="2">
    <citation type="journal article" date="2023" name="Int. J. Mol. Sci.">
        <title>De Novo Assembly and Annotation of 11 Diverse Shrub Willow (Salix) Genomes Reveals Novel Gene Organization in Sex-Linked Regions.</title>
        <authorList>
            <person name="Hyden B."/>
            <person name="Feng K."/>
            <person name="Yates T.B."/>
            <person name="Jawdy S."/>
            <person name="Cereghino C."/>
            <person name="Smart L.B."/>
            <person name="Muchero W."/>
        </authorList>
    </citation>
    <scope>NUCLEOTIDE SEQUENCE</scope>
    <source>
        <tissue evidence="2">Shoot tip</tissue>
    </source>
</reference>